<organism evidence="1 2">
    <name type="scientific">Paraburkholderia hiiakae</name>
    <dbReference type="NCBI Taxonomy" id="1081782"/>
    <lineage>
        <taxon>Bacteria</taxon>
        <taxon>Pseudomonadati</taxon>
        <taxon>Pseudomonadota</taxon>
        <taxon>Betaproteobacteria</taxon>
        <taxon>Burkholderiales</taxon>
        <taxon>Burkholderiaceae</taxon>
        <taxon>Paraburkholderia</taxon>
    </lineage>
</organism>
<dbReference type="InterPro" id="IPR013762">
    <property type="entry name" value="Integrase-like_cat_sf"/>
</dbReference>
<dbReference type="Gene3D" id="1.10.443.10">
    <property type="entry name" value="Intergrase catalytic core"/>
    <property type="match status" value="1"/>
</dbReference>
<dbReference type="EMBL" id="CAJHCQ010000005">
    <property type="protein sequence ID" value="CAD6531762.1"/>
    <property type="molecule type" value="Genomic_DNA"/>
</dbReference>
<keyword evidence="2" id="KW-1185">Reference proteome</keyword>
<protein>
    <recommendedName>
        <fullName evidence="3">Integrase</fullName>
    </recommendedName>
</protein>
<gene>
    <name evidence="1" type="ORF">LMG27952_02619</name>
</gene>
<sequence length="684" mass="77155">MAISVSLLRLAIESPLAVPGAPNFRPPKWPPNPDWPVVVGPGGEVVSRWGDPIWRLDPWAGRPIPINFGDGPRGRIKIDPANADLLRILAGWWLYGRNGVRSPQTFRVNFGVIRPLFELCSREGISAADLARYPRTIEQLLGLLKAGSLARLLPILHACYEQRDLIGYTLLDRAALARFAASVPDHEKRQTLYIPPRIWRYQVMRLRECLDDFLAHKEKVQECFEFCLQAYARNFGAPAVASSASWKAPFQQPKRVTGGRSRKTYLGPFALTAKKFGIDELLLRWVDRRARKSDSVTLGVDSFSKYLTLVSRVGLAYVTNFSLMRVDEAWNLRTDCLKVEHDPNLGSIYTLCGPTTKTLHAERAVWITSPSAKVAVDAMSVVARLRSACAKLHPTLPPDHIEASDIPFLQTYVYEPWATGREGNWQYQVRRDSEHYRSIVRRYPKLFDVEALRITQRDIELARLVTPTIDSSIYAVGRIWRFTWHQLRRTGAVNMQASGLVSDASLQFQLKHVTRAMSLYYGRGFSRVRLEEGAETLYVRTLYETLGRELSQLADDRFVSPHGEKRKQEIVRFIDPNDAKKLAAFARQGAIGCREIILGYCTYRDPCPYGGVDSVAHCGGGDEINGKACPDVLYDAENCEQVKNLDRLLGERLLTAPDGSPLRDSLEAQRRSIRNYLNAIDSTG</sequence>
<dbReference type="Proteomes" id="UP000656319">
    <property type="component" value="Unassembled WGS sequence"/>
</dbReference>
<comment type="caution">
    <text evidence="1">The sequence shown here is derived from an EMBL/GenBank/DDBJ whole genome shotgun (WGS) entry which is preliminary data.</text>
</comment>
<reference evidence="1 2" key="1">
    <citation type="submission" date="2020-10" db="EMBL/GenBank/DDBJ databases">
        <authorList>
            <person name="Peeters C."/>
        </authorList>
    </citation>
    <scope>NUCLEOTIDE SEQUENCE [LARGE SCALE GENOMIC DNA]</scope>
    <source>
        <strain evidence="1 2">LMG 27952</strain>
    </source>
</reference>
<name>A0ABM8NLM9_9BURK</name>
<evidence type="ECO:0000313" key="1">
    <source>
        <dbReference type="EMBL" id="CAD6531762.1"/>
    </source>
</evidence>
<accession>A0ABM8NLM9</accession>
<evidence type="ECO:0008006" key="3">
    <source>
        <dbReference type="Google" id="ProtNLM"/>
    </source>
</evidence>
<evidence type="ECO:0000313" key="2">
    <source>
        <dbReference type="Proteomes" id="UP000656319"/>
    </source>
</evidence>
<proteinExistence type="predicted"/>
<dbReference type="RefSeq" id="WP_201696330.1">
    <property type="nucleotide sequence ID" value="NZ_CAJHCQ010000005.1"/>
</dbReference>